<dbReference type="Proteomes" id="UP001497480">
    <property type="component" value="Unassembled WGS sequence"/>
</dbReference>
<protein>
    <submittedName>
        <fullName evidence="3">Uncharacterized protein</fullName>
    </submittedName>
</protein>
<dbReference type="AlphaFoldDB" id="A0AAV1X0S2"/>
<organism evidence="3 4">
    <name type="scientific">Lupinus luteus</name>
    <name type="common">European yellow lupine</name>
    <dbReference type="NCBI Taxonomy" id="3873"/>
    <lineage>
        <taxon>Eukaryota</taxon>
        <taxon>Viridiplantae</taxon>
        <taxon>Streptophyta</taxon>
        <taxon>Embryophyta</taxon>
        <taxon>Tracheophyta</taxon>
        <taxon>Spermatophyta</taxon>
        <taxon>Magnoliopsida</taxon>
        <taxon>eudicotyledons</taxon>
        <taxon>Gunneridae</taxon>
        <taxon>Pentapetalae</taxon>
        <taxon>rosids</taxon>
        <taxon>fabids</taxon>
        <taxon>Fabales</taxon>
        <taxon>Fabaceae</taxon>
        <taxon>Papilionoideae</taxon>
        <taxon>50 kb inversion clade</taxon>
        <taxon>genistoids sensu lato</taxon>
        <taxon>core genistoids</taxon>
        <taxon>Genisteae</taxon>
        <taxon>Lupinus</taxon>
    </lineage>
</organism>
<proteinExistence type="predicted"/>
<comment type="caution">
    <text evidence="3">The sequence shown here is derived from an EMBL/GenBank/DDBJ whole genome shotgun (WGS) entry which is preliminary data.</text>
</comment>
<feature type="region of interest" description="Disordered" evidence="1">
    <location>
        <begin position="74"/>
        <end position="95"/>
    </location>
</feature>
<evidence type="ECO:0000313" key="3">
    <source>
        <dbReference type="EMBL" id="CAL0315275.1"/>
    </source>
</evidence>
<accession>A0AAV1X0S2</accession>
<keyword evidence="2" id="KW-0732">Signal</keyword>
<reference evidence="3 4" key="1">
    <citation type="submission" date="2024-03" db="EMBL/GenBank/DDBJ databases">
        <authorList>
            <person name="Martinez-Hernandez J."/>
        </authorList>
    </citation>
    <scope>NUCLEOTIDE SEQUENCE [LARGE SCALE GENOMIC DNA]</scope>
</reference>
<keyword evidence="4" id="KW-1185">Reference proteome</keyword>
<evidence type="ECO:0000313" key="4">
    <source>
        <dbReference type="Proteomes" id="UP001497480"/>
    </source>
</evidence>
<evidence type="ECO:0000256" key="2">
    <source>
        <dbReference type="SAM" id="SignalP"/>
    </source>
</evidence>
<dbReference type="EMBL" id="CAXHTB010000011">
    <property type="protein sequence ID" value="CAL0315275.1"/>
    <property type="molecule type" value="Genomic_DNA"/>
</dbReference>
<gene>
    <name evidence="3" type="ORF">LLUT_LOCUS16335</name>
</gene>
<sequence length="120" mass="13070">MLMKSTTSCILLVFLSAALLSTARLIPEGVEVNGSSAMKVSIATSITNKTMVKSQAAIAENLKKLSAKQVMRKLGNAKKSSSKLQGKRSVKSHLPDEFDKGFMAFTADYHRPQHHPPKNN</sequence>
<name>A0AAV1X0S2_LUPLU</name>
<feature type="chain" id="PRO_5043763223" evidence="2">
    <location>
        <begin position="24"/>
        <end position="120"/>
    </location>
</feature>
<evidence type="ECO:0000256" key="1">
    <source>
        <dbReference type="SAM" id="MobiDB-lite"/>
    </source>
</evidence>
<feature type="signal peptide" evidence="2">
    <location>
        <begin position="1"/>
        <end position="23"/>
    </location>
</feature>